<comment type="caution">
    <text evidence="6">The sequence shown here is derived from an EMBL/GenBank/DDBJ whole genome shotgun (WGS) entry which is preliminary data.</text>
</comment>
<evidence type="ECO:0000256" key="3">
    <source>
        <dbReference type="ARBA" id="ARBA00011233"/>
    </source>
</evidence>
<accession>A0A367YTU5</accession>
<sequence length="209" mass="21477">MTEPTRPASPDALDTLLAGQPVMAILRHLGPEDTVRLATTAWDLGIQLVEVPIQTPDAVPSLEAALAAGRERGRGVGAGTVISVEQVELAARLGVTFTVAPGLDVDVVAASQQHSVPHVPGVATASEIQSALRAGCRWLKAFPATVLGTSWFGAMVKGPFPGLKLVATGGIDAGNARSYLEAGASLVAVGSALEDPEQLPRLAELIRPA</sequence>
<evidence type="ECO:0000313" key="6">
    <source>
        <dbReference type="EMBL" id="RCK69238.1"/>
    </source>
</evidence>
<dbReference type="Proteomes" id="UP000252770">
    <property type="component" value="Unassembled WGS sequence"/>
</dbReference>
<dbReference type="Pfam" id="PF01081">
    <property type="entry name" value="Aldolase"/>
    <property type="match status" value="1"/>
</dbReference>
<dbReference type="EMBL" id="QOUI01000007">
    <property type="protein sequence ID" value="RCK69238.1"/>
    <property type="molecule type" value="Genomic_DNA"/>
</dbReference>
<organism evidence="6 7">
    <name type="scientific">Desertihabitans brevis</name>
    <dbReference type="NCBI Taxonomy" id="2268447"/>
    <lineage>
        <taxon>Bacteria</taxon>
        <taxon>Bacillati</taxon>
        <taxon>Actinomycetota</taxon>
        <taxon>Actinomycetes</taxon>
        <taxon>Propionibacteriales</taxon>
        <taxon>Propionibacteriaceae</taxon>
        <taxon>Desertihabitans</taxon>
    </lineage>
</organism>
<dbReference type="CDD" id="cd00452">
    <property type="entry name" value="KDPG_aldolase"/>
    <property type="match status" value="1"/>
</dbReference>
<evidence type="ECO:0000256" key="4">
    <source>
        <dbReference type="ARBA" id="ARBA00023239"/>
    </source>
</evidence>
<dbReference type="InterPro" id="IPR000887">
    <property type="entry name" value="Aldlse_KDPG_KHG"/>
</dbReference>
<comment type="similarity">
    <text evidence="2">Belongs to the KHG/KDPG aldolase family.</text>
</comment>
<keyword evidence="4" id="KW-0456">Lyase</keyword>
<dbReference type="GO" id="GO:0016829">
    <property type="term" value="F:lyase activity"/>
    <property type="evidence" value="ECO:0007669"/>
    <property type="project" value="UniProtKB-KW"/>
</dbReference>
<gene>
    <name evidence="6" type="ORF">DT076_13005</name>
</gene>
<keyword evidence="7" id="KW-1185">Reference proteome</keyword>
<proteinExistence type="inferred from homology"/>
<evidence type="ECO:0000313" key="7">
    <source>
        <dbReference type="Proteomes" id="UP000252770"/>
    </source>
</evidence>
<dbReference type="PANTHER" id="PTHR30246">
    <property type="entry name" value="2-KETO-3-DEOXY-6-PHOSPHOGLUCONATE ALDOLASE"/>
    <property type="match status" value="1"/>
</dbReference>
<reference evidence="6 7" key="1">
    <citation type="submission" date="2018-07" db="EMBL/GenBank/DDBJ databases">
        <title>Desertimonas flava gen. nov. sp. nov.</title>
        <authorList>
            <person name="Liu S."/>
        </authorList>
    </citation>
    <scope>NUCLEOTIDE SEQUENCE [LARGE SCALE GENOMIC DNA]</scope>
    <source>
        <strain evidence="6 7">16Sb5-5</strain>
    </source>
</reference>
<comment type="pathway">
    <text evidence="1">Carbohydrate acid metabolism.</text>
</comment>
<name>A0A367YTU5_9ACTN</name>
<evidence type="ECO:0000256" key="5">
    <source>
        <dbReference type="ARBA" id="ARBA00023277"/>
    </source>
</evidence>
<dbReference type="SUPFAM" id="SSF51569">
    <property type="entry name" value="Aldolase"/>
    <property type="match status" value="1"/>
</dbReference>
<dbReference type="AlphaFoldDB" id="A0A367YTU5"/>
<comment type="subunit">
    <text evidence="3">Homotrimer.</text>
</comment>
<keyword evidence="5" id="KW-0119">Carbohydrate metabolism</keyword>
<dbReference type="PANTHER" id="PTHR30246:SF1">
    <property type="entry name" value="2-DEHYDRO-3-DEOXY-6-PHOSPHOGALACTONATE ALDOLASE-RELATED"/>
    <property type="match status" value="1"/>
</dbReference>
<dbReference type="RefSeq" id="WP_114127094.1">
    <property type="nucleotide sequence ID" value="NZ_QOUI01000007.1"/>
</dbReference>
<evidence type="ECO:0000256" key="1">
    <source>
        <dbReference type="ARBA" id="ARBA00004761"/>
    </source>
</evidence>
<protein>
    <submittedName>
        <fullName evidence="6">2-dehydro-3-deoxyphosphogluconate aldolase</fullName>
    </submittedName>
</protein>
<evidence type="ECO:0000256" key="2">
    <source>
        <dbReference type="ARBA" id="ARBA00006906"/>
    </source>
</evidence>
<dbReference type="Gene3D" id="3.20.20.70">
    <property type="entry name" value="Aldolase class I"/>
    <property type="match status" value="1"/>
</dbReference>
<dbReference type="InterPro" id="IPR013785">
    <property type="entry name" value="Aldolase_TIM"/>
</dbReference>